<evidence type="ECO:0000313" key="13">
    <source>
        <dbReference type="Proteomes" id="UP000192578"/>
    </source>
</evidence>
<feature type="transmembrane region" description="Helical" evidence="10">
    <location>
        <begin position="33"/>
        <end position="55"/>
    </location>
</feature>
<keyword evidence="7" id="KW-0675">Receptor</keyword>
<keyword evidence="8" id="KW-0325">Glycoprotein</keyword>
<evidence type="ECO:0000259" key="11">
    <source>
        <dbReference type="PROSITE" id="PS50262"/>
    </source>
</evidence>
<name>A0A1W0XF54_HYPEX</name>
<dbReference type="GO" id="GO:0005886">
    <property type="term" value="C:plasma membrane"/>
    <property type="evidence" value="ECO:0007669"/>
    <property type="project" value="UniProtKB-SubCell"/>
</dbReference>
<keyword evidence="3 10" id="KW-0812">Transmembrane</keyword>
<dbReference type="GO" id="GO:0004930">
    <property type="term" value="F:G protein-coupled receptor activity"/>
    <property type="evidence" value="ECO:0007669"/>
    <property type="project" value="UniProtKB-KW"/>
</dbReference>
<dbReference type="Gene3D" id="1.20.1070.10">
    <property type="entry name" value="Rhodopsin 7-helix transmembrane proteins"/>
    <property type="match status" value="1"/>
</dbReference>
<gene>
    <name evidence="12" type="ORF">BV898_00231</name>
</gene>
<dbReference type="EMBL" id="MTYJ01000001">
    <property type="protein sequence ID" value="OQV26106.1"/>
    <property type="molecule type" value="Genomic_DNA"/>
</dbReference>
<dbReference type="SUPFAM" id="SSF81321">
    <property type="entry name" value="Family A G protein-coupled receptor-like"/>
    <property type="match status" value="1"/>
</dbReference>
<dbReference type="PROSITE" id="PS50262">
    <property type="entry name" value="G_PROTEIN_RECEP_F1_2"/>
    <property type="match status" value="1"/>
</dbReference>
<evidence type="ECO:0000256" key="10">
    <source>
        <dbReference type="SAM" id="Phobius"/>
    </source>
</evidence>
<organism evidence="12 13">
    <name type="scientific">Hypsibius exemplaris</name>
    <name type="common">Freshwater tardigrade</name>
    <dbReference type="NCBI Taxonomy" id="2072580"/>
    <lineage>
        <taxon>Eukaryota</taxon>
        <taxon>Metazoa</taxon>
        <taxon>Ecdysozoa</taxon>
        <taxon>Tardigrada</taxon>
        <taxon>Eutardigrada</taxon>
        <taxon>Parachela</taxon>
        <taxon>Hypsibioidea</taxon>
        <taxon>Hypsibiidae</taxon>
        <taxon>Hypsibius</taxon>
    </lineage>
</organism>
<reference evidence="13" key="1">
    <citation type="submission" date="2017-01" db="EMBL/GenBank/DDBJ databases">
        <title>Comparative genomics of anhydrobiosis in the tardigrade Hypsibius dujardini.</title>
        <authorList>
            <person name="Yoshida Y."/>
            <person name="Koutsovoulos G."/>
            <person name="Laetsch D."/>
            <person name="Stevens L."/>
            <person name="Kumar S."/>
            <person name="Horikawa D."/>
            <person name="Ishino K."/>
            <person name="Komine S."/>
            <person name="Tomita M."/>
            <person name="Blaxter M."/>
            <person name="Arakawa K."/>
        </authorList>
    </citation>
    <scope>NUCLEOTIDE SEQUENCE [LARGE SCALE GENOMIC DNA]</scope>
    <source>
        <strain evidence="13">Z151</strain>
    </source>
</reference>
<dbReference type="AlphaFoldDB" id="A0A1W0XF54"/>
<evidence type="ECO:0000256" key="2">
    <source>
        <dbReference type="ARBA" id="ARBA00022475"/>
    </source>
</evidence>
<feature type="domain" description="G-protein coupled receptors family 1 profile" evidence="11">
    <location>
        <begin position="46"/>
        <end position="334"/>
    </location>
</feature>
<proteinExistence type="predicted"/>
<feature type="transmembrane region" description="Helical" evidence="10">
    <location>
        <begin position="67"/>
        <end position="87"/>
    </location>
</feature>
<feature type="transmembrane region" description="Helical" evidence="10">
    <location>
        <begin position="153"/>
        <end position="174"/>
    </location>
</feature>
<evidence type="ECO:0000256" key="8">
    <source>
        <dbReference type="ARBA" id="ARBA00023180"/>
    </source>
</evidence>
<evidence type="ECO:0000256" key="9">
    <source>
        <dbReference type="ARBA" id="ARBA00023224"/>
    </source>
</evidence>
<comment type="subcellular location">
    <subcellularLocation>
        <location evidence="1">Cell membrane</location>
        <topology evidence="1">Multi-pass membrane protein</topology>
    </subcellularLocation>
</comment>
<evidence type="ECO:0000313" key="12">
    <source>
        <dbReference type="EMBL" id="OQV26106.1"/>
    </source>
</evidence>
<dbReference type="PANTHER" id="PTHR24246:SF27">
    <property type="entry name" value="ADENOSINE RECEPTOR, ISOFORM A"/>
    <property type="match status" value="1"/>
</dbReference>
<evidence type="ECO:0000256" key="4">
    <source>
        <dbReference type="ARBA" id="ARBA00022989"/>
    </source>
</evidence>
<evidence type="ECO:0000256" key="3">
    <source>
        <dbReference type="ARBA" id="ARBA00022692"/>
    </source>
</evidence>
<keyword evidence="4 10" id="KW-1133">Transmembrane helix</keyword>
<protein>
    <recommendedName>
        <fullName evidence="11">G-protein coupled receptors family 1 profile domain-containing protein</fullName>
    </recommendedName>
</protein>
<feature type="transmembrane region" description="Helical" evidence="10">
    <location>
        <begin position="114"/>
        <end position="132"/>
    </location>
</feature>
<dbReference type="Proteomes" id="UP000192578">
    <property type="component" value="Unassembled WGS sequence"/>
</dbReference>
<keyword evidence="13" id="KW-1185">Reference proteome</keyword>
<comment type="caution">
    <text evidence="12">The sequence shown here is derived from an EMBL/GenBank/DDBJ whole genome shotgun (WGS) entry which is preliminary data.</text>
</comment>
<keyword evidence="6 10" id="KW-0472">Membrane</keyword>
<feature type="transmembrane region" description="Helical" evidence="10">
    <location>
        <begin position="215"/>
        <end position="236"/>
    </location>
</feature>
<evidence type="ECO:0000256" key="7">
    <source>
        <dbReference type="ARBA" id="ARBA00023170"/>
    </source>
</evidence>
<evidence type="ECO:0000256" key="5">
    <source>
        <dbReference type="ARBA" id="ARBA00023040"/>
    </source>
</evidence>
<keyword evidence="9" id="KW-0807">Transducer</keyword>
<dbReference type="PANTHER" id="PTHR24246">
    <property type="entry name" value="OLFACTORY RECEPTOR AND ADENOSINE RECEPTOR"/>
    <property type="match status" value="1"/>
</dbReference>
<evidence type="ECO:0000256" key="1">
    <source>
        <dbReference type="ARBA" id="ARBA00004651"/>
    </source>
</evidence>
<sequence>MIRNWTNNEMLFDTGGIDDNTCSQLPSTSHLSLIAYPCLLVVCSLGNALNVVVLLRLEKKLQLKEALLLALSLSDIVVMWFCLPLYLELHACHLLRALTQPTDSFDHGIICFRWLHYSFCYISDGILVLFSCERLMAFRWIHTHRLVRNRRRLAVFGILVVSVIAVLITLEWVVGPYYVTGLERIHLAAAENSTRTFEIPTWLLEWQEVQQAFDIAFPIAILCVTLAVNLWLLCYLRKSLRFSVRFRSRSLRSAGSLTNGNSSEGSSGINMYVLLLGCSSLYFITQSPAVVINTIAYLCSSDKQLLDPSGTLALLRPVAWTLSKLNYSVNFLVYAGLSRRYRTLSRDTLCGGYTSLQRSSGRGELADIPLTTPLTKIRNFSDD</sequence>
<keyword evidence="2" id="KW-1003">Cell membrane</keyword>
<keyword evidence="5" id="KW-0297">G-protein coupled receptor</keyword>
<dbReference type="InterPro" id="IPR017452">
    <property type="entry name" value="GPCR_Rhodpsn_7TM"/>
</dbReference>
<dbReference type="OrthoDB" id="9990906at2759"/>
<accession>A0A1W0XF54</accession>
<evidence type="ECO:0000256" key="6">
    <source>
        <dbReference type="ARBA" id="ARBA00023136"/>
    </source>
</evidence>